<protein>
    <submittedName>
        <fullName evidence="6">Uncharacterized protein</fullName>
    </submittedName>
</protein>
<dbReference type="InterPro" id="IPR019691">
    <property type="entry name" value="DUF2585"/>
</dbReference>
<dbReference type="AlphaFoldDB" id="A0A1T4SPY7"/>
<evidence type="ECO:0000256" key="1">
    <source>
        <dbReference type="ARBA" id="ARBA00022475"/>
    </source>
</evidence>
<dbReference type="OrthoDB" id="9811954at2"/>
<keyword evidence="2 5" id="KW-0812">Transmembrane</keyword>
<evidence type="ECO:0000256" key="3">
    <source>
        <dbReference type="ARBA" id="ARBA00022989"/>
    </source>
</evidence>
<dbReference type="STRING" id="225324.SAMN02745126_04949"/>
<accession>A0A1T4SPY7</accession>
<keyword evidence="7" id="KW-1185">Reference proteome</keyword>
<evidence type="ECO:0000256" key="4">
    <source>
        <dbReference type="ARBA" id="ARBA00023136"/>
    </source>
</evidence>
<gene>
    <name evidence="6" type="ORF">SAMN02745126_04949</name>
</gene>
<sequence length="198" mass="22395">MTLSEIRPRRARVSWRPAAFAILALMLVQASVLYGMGRLWICACGTIRLWVGDIWSDEMSQQITDWYTFSHIVHGFLFYGLLHLVSARTPVLTRLAVAVGIEAAWEIAENTPWVIEAYRQQALARGYVGDSILNSLMDTVSMMTGFTLAYLLPWRVTVALALVMEIAVGWLVHDNLTLNILNFIHRFPAIEAWQSSVK</sequence>
<feature type="transmembrane region" description="Helical" evidence="5">
    <location>
        <begin position="66"/>
        <end position="85"/>
    </location>
</feature>
<organism evidence="6 7">
    <name type="scientific">Enhydrobacter aerosaccus</name>
    <dbReference type="NCBI Taxonomy" id="225324"/>
    <lineage>
        <taxon>Bacteria</taxon>
        <taxon>Pseudomonadati</taxon>
        <taxon>Pseudomonadota</taxon>
        <taxon>Alphaproteobacteria</taxon>
        <taxon>Hyphomicrobiales</taxon>
        <taxon>Enhydrobacter</taxon>
    </lineage>
</organism>
<dbReference type="NCBIfam" id="NF002099">
    <property type="entry name" value="PRK00944.1"/>
    <property type="match status" value="1"/>
</dbReference>
<feature type="transmembrane region" description="Helical" evidence="5">
    <location>
        <begin position="152"/>
        <end position="172"/>
    </location>
</feature>
<keyword evidence="1" id="KW-1003">Cell membrane</keyword>
<proteinExistence type="predicted"/>
<dbReference type="RefSeq" id="WP_085936700.1">
    <property type="nucleotide sequence ID" value="NZ_FUWJ01000009.1"/>
</dbReference>
<dbReference type="Proteomes" id="UP000190092">
    <property type="component" value="Unassembled WGS sequence"/>
</dbReference>
<dbReference type="Pfam" id="PF10755">
    <property type="entry name" value="DUF2585"/>
    <property type="match status" value="1"/>
</dbReference>
<keyword evidence="4 5" id="KW-0472">Membrane</keyword>
<reference evidence="7" key="1">
    <citation type="submission" date="2017-02" db="EMBL/GenBank/DDBJ databases">
        <authorList>
            <person name="Varghese N."/>
            <person name="Submissions S."/>
        </authorList>
    </citation>
    <scope>NUCLEOTIDE SEQUENCE [LARGE SCALE GENOMIC DNA]</scope>
    <source>
        <strain evidence="7">ATCC 27094</strain>
    </source>
</reference>
<dbReference type="GO" id="GO:0005886">
    <property type="term" value="C:plasma membrane"/>
    <property type="evidence" value="ECO:0007669"/>
    <property type="project" value="InterPro"/>
</dbReference>
<evidence type="ECO:0000313" key="6">
    <source>
        <dbReference type="EMBL" id="SKA30354.1"/>
    </source>
</evidence>
<evidence type="ECO:0000256" key="2">
    <source>
        <dbReference type="ARBA" id="ARBA00022692"/>
    </source>
</evidence>
<dbReference type="EMBL" id="FUWJ01000009">
    <property type="protein sequence ID" value="SKA30354.1"/>
    <property type="molecule type" value="Genomic_DNA"/>
</dbReference>
<evidence type="ECO:0000256" key="5">
    <source>
        <dbReference type="SAM" id="Phobius"/>
    </source>
</evidence>
<keyword evidence="3 5" id="KW-1133">Transmembrane helix</keyword>
<feature type="transmembrane region" description="Helical" evidence="5">
    <location>
        <begin position="20"/>
        <end position="41"/>
    </location>
</feature>
<name>A0A1T4SPY7_9HYPH</name>
<evidence type="ECO:0000313" key="7">
    <source>
        <dbReference type="Proteomes" id="UP000190092"/>
    </source>
</evidence>